<dbReference type="GO" id="GO:0005789">
    <property type="term" value="C:endoplasmic reticulum membrane"/>
    <property type="evidence" value="ECO:0007669"/>
    <property type="project" value="UniProtKB-SubCell"/>
</dbReference>
<evidence type="ECO:0000256" key="9">
    <source>
        <dbReference type="ARBA" id="ARBA00022824"/>
    </source>
</evidence>
<keyword evidence="6" id="KW-0153">Cholesterol metabolism</keyword>
<evidence type="ECO:0000313" key="22">
    <source>
        <dbReference type="Ensembl" id="ENSCAFP00845024643.1"/>
    </source>
</evidence>
<dbReference type="GO" id="GO:0042632">
    <property type="term" value="P:cholesterol homeostasis"/>
    <property type="evidence" value="ECO:0000318"/>
    <property type="project" value="GO_Central"/>
</dbReference>
<evidence type="ECO:0000313" key="23">
    <source>
        <dbReference type="Proteomes" id="UP000805418"/>
    </source>
</evidence>
<reference evidence="22" key="3">
    <citation type="submission" date="2025-09" db="UniProtKB">
        <authorList>
            <consortium name="Ensembl"/>
        </authorList>
    </citation>
    <scope>IDENTIFICATION</scope>
    <source>
        <strain evidence="22">Boxer</strain>
    </source>
</reference>
<dbReference type="InterPro" id="IPR002403">
    <property type="entry name" value="Cyt_P450_E_grp-IV"/>
</dbReference>
<evidence type="ECO:0000256" key="3">
    <source>
        <dbReference type="ARBA" id="ARBA00004586"/>
    </source>
</evidence>
<evidence type="ECO:0000256" key="10">
    <source>
        <dbReference type="ARBA" id="ARBA00022848"/>
    </source>
</evidence>
<dbReference type="InterPro" id="IPR001128">
    <property type="entry name" value="Cyt_P450"/>
</dbReference>
<keyword evidence="14" id="KW-0443">Lipid metabolism</keyword>
<keyword evidence="17" id="KW-0753">Steroid metabolism</keyword>
<feature type="compositionally biased region" description="Basic and acidic residues" evidence="21">
    <location>
        <begin position="175"/>
        <end position="188"/>
    </location>
</feature>
<evidence type="ECO:0000256" key="13">
    <source>
        <dbReference type="ARBA" id="ARBA00023033"/>
    </source>
</evidence>
<sequence length="712" mass="79202">MAPLSIPGPSDKPLHVVGSQQKRVSSQAARAEAPPAPAAPGVAAPAPLRPCTVPAPCKGRRGALRRGARAAGLASKAEQESPSSGPPEVRRQELLTPSRFPGLLPAPRSPGRVLQEPPGRRRSPSGAVRAGGGWAGGGRGRRELGDSARGPAVTFPAAPRAGPPLAPGPGRGCGARRETPREAAESPPRDTPGCAPRPRGNPAAEDESAGMGLLSLEPWLPQLPSVPGLLLAAALLLWALCLRARRTRRPGEPPLIKGWLPYLGEALKLQKDPLGFLRTLQKQHGDTFTLFAGGKYITFILDPFQYQLIMKTHKLSFRIFSNKLSRKVFSIKKLETTDDLSNDLHGCYHLLQGKSLDVLTETMMQNLKQVFELHLLKTTNWDMAHLLTFCSSIIFEITLKTIYGKSLAGNGEKFITELRDNFLKFDDKFPYLISDIPIELLGNIKSIRKKLIKHLASEHLGKTQGWSEIVQMRQDVLEKYYTLEDFEVGAHHLGFLWASVTNTIPTMFWAMYYLLQHPEAMAVLRDEIDHLLQSTGQKKGSGFPMHLTREQLDNLVYLESTVLEVLRIRSFSSIIRFVQEDLTLHSETQDYCLRKGDLVALFPPAIHYDPEIFEAPEEFRFDRFVEDGKKKTTFFKKGKRLKYYLLPFGIGTSKCPGRFLAVVEIKQLLVVLLTYFDLELIDDKPVVANRSRLLLGVQHPASDVFFRYKVKT</sequence>
<dbReference type="PRINTS" id="PR00385">
    <property type="entry name" value="P450"/>
</dbReference>
<evidence type="ECO:0000256" key="18">
    <source>
        <dbReference type="ARBA" id="ARBA00066428"/>
    </source>
</evidence>
<dbReference type="InterPro" id="IPR050529">
    <property type="entry name" value="CYP450_sterol_14alpha_dmase"/>
</dbReference>
<feature type="compositionally biased region" description="Gly residues" evidence="21">
    <location>
        <begin position="129"/>
        <end position="138"/>
    </location>
</feature>
<dbReference type="OrthoDB" id="6692864at2759"/>
<dbReference type="Pfam" id="PF00067">
    <property type="entry name" value="p450"/>
    <property type="match status" value="1"/>
</dbReference>
<comment type="cofactor">
    <cofactor evidence="1 20">
        <name>heme</name>
        <dbReference type="ChEBI" id="CHEBI:30413"/>
    </cofactor>
</comment>
<dbReference type="AlphaFoldDB" id="A0A8I3P4G5"/>
<dbReference type="GeneTree" id="ENSGT00940000153141"/>
<evidence type="ECO:0000256" key="17">
    <source>
        <dbReference type="ARBA" id="ARBA00023221"/>
    </source>
</evidence>
<dbReference type="Reactome" id="R-CFA-193368">
    <property type="pathway name" value="Synthesis of bile acids and bile salts via 7alpha-hydroxycholesterol"/>
</dbReference>
<dbReference type="FunCoup" id="A0A8I3P4G5">
    <property type="interactions" value="29"/>
</dbReference>
<evidence type="ECO:0000256" key="4">
    <source>
        <dbReference type="ARBA" id="ARBA00004860"/>
    </source>
</evidence>
<evidence type="ECO:0000256" key="19">
    <source>
        <dbReference type="ARBA" id="ARBA00077814"/>
    </source>
</evidence>
<feature type="compositionally biased region" description="Polar residues" evidence="21">
    <location>
        <begin position="18"/>
        <end position="27"/>
    </location>
</feature>
<evidence type="ECO:0000256" key="20">
    <source>
        <dbReference type="PIRSR" id="PIRSR602403-1"/>
    </source>
</evidence>
<dbReference type="GO" id="GO:0008395">
    <property type="term" value="F:steroid hydroxylase activity"/>
    <property type="evidence" value="ECO:0000318"/>
    <property type="project" value="GO_Central"/>
</dbReference>
<dbReference type="Ensembl" id="ENSCAFT00845031469.1">
    <property type="protein sequence ID" value="ENSCAFP00845024643.1"/>
    <property type="gene ID" value="ENSCAFG00845017776.1"/>
</dbReference>
<evidence type="ECO:0000256" key="11">
    <source>
        <dbReference type="ARBA" id="ARBA00023002"/>
    </source>
</evidence>
<evidence type="ECO:0000256" key="8">
    <source>
        <dbReference type="ARBA" id="ARBA00022723"/>
    </source>
</evidence>
<comment type="subcellular location">
    <subcellularLocation>
        <location evidence="3">Endoplasmic reticulum membrane</location>
    </subcellularLocation>
    <subcellularLocation>
        <location evidence="2">Microsome membrane</location>
    </subcellularLocation>
</comment>
<comment type="similarity">
    <text evidence="5">Belongs to the cytochrome P450 family.</text>
</comment>
<name>A0A8I3P4G5_CANLF</name>
<evidence type="ECO:0000256" key="1">
    <source>
        <dbReference type="ARBA" id="ARBA00001971"/>
    </source>
</evidence>
<feature type="compositionally biased region" description="Low complexity" evidence="21">
    <location>
        <begin position="28"/>
        <end position="46"/>
    </location>
</feature>
<dbReference type="GO" id="GO:0020037">
    <property type="term" value="F:heme binding"/>
    <property type="evidence" value="ECO:0007669"/>
    <property type="project" value="InterPro"/>
</dbReference>
<gene>
    <name evidence="22" type="primary">CYP7B1</name>
</gene>
<dbReference type="Proteomes" id="UP000805418">
    <property type="component" value="Chromosome 29"/>
</dbReference>
<dbReference type="PANTHER" id="PTHR24304:SF0">
    <property type="entry name" value="CYTOCHROME P450 7B1"/>
    <property type="match status" value="1"/>
</dbReference>
<dbReference type="GO" id="GO:0008203">
    <property type="term" value="P:cholesterol metabolic process"/>
    <property type="evidence" value="ECO:0007669"/>
    <property type="project" value="UniProtKB-KW"/>
</dbReference>
<keyword evidence="12 20" id="KW-0408">Iron</keyword>
<feature type="binding site" description="axial binding residue" evidence="20">
    <location>
        <position position="655"/>
    </location>
    <ligand>
        <name>heme</name>
        <dbReference type="ChEBI" id="CHEBI:30413"/>
    </ligand>
    <ligandPart>
        <name>Fe</name>
        <dbReference type="ChEBI" id="CHEBI:18248"/>
    </ligandPart>
</feature>
<dbReference type="GO" id="GO:0005506">
    <property type="term" value="F:iron ion binding"/>
    <property type="evidence" value="ECO:0007669"/>
    <property type="project" value="InterPro"/>
</dbReference>
<dbReference type="InterPro" id="IPR036396">
    <property type="entry name" value="Cyt_P450_sf"/>
</dbReference>
<protein>
    <recommendedName>
        <fullName evidence="18">25/26-hydroxycholesterol 7alpha-hydroxylase</fullName>
        <ecNumber evidence="18">1.14.14.29</ecNumber>
    </recommendedName>
    <alternativeName>
        <fullName evidence="19">Oxysterol 7-alpha-hydroxylase</fullName>
    </alternativeName>
</protein>
<feature type="region of interest" description="Disordered" evidence="21">
    <location>
        <begin position="1"/>
        <end position="208"/>
    </location>
</feature>
<keyword evidence="11" id="KW-0560">Oxidoreductase</keyword>
<keyword evidence="8 20" id="KW-0479">Metal-binding</keyword>
<dbReference type="Gene3D" id="1.10.630.10">
    <property type="entry name" value="Cytochrome P450"/>
    <property type="match status" value="1"/>
</dbReference>
<dbReference type="FunFam" id="1.10.630.10:FF:000065">
    <property type="entry name" value="Cytochrome P450 family 7 subfamily B member 1"/>
    <property type="match status" value="1"/>
</dbReference>
<keyword evidence="9" id="KW-0256">Endoplasmic reticulum</keyword>
<evidence type="ECO:0000256" key="5">
    <source>
        <dbReference type="ARBA" id="ARBA00010617"/>
    </source>
</evidence>
<accession>A0A8I3P4G5</accession>
<organism evidence="22 23">
    <name type="scientific">Canis lupus familiaris</name>
    <name type="common">Dog</name>
    <name type="synonym">Canis familiaris</name>
    <dbReference type="NCBI Taxonomy" id="9615"/>
    <lineage>
        <taxon>Eukaryota</taxon>
        <taxon>Metazoa</taxon>
        <taxon>Chordata</taxon>
        <taxon>Craniata</taxon>
        <taxon>Vertebrata</taxon>
        <taxon>Euteleostomi</taxon>
        <taxon>Mammalia</taxon>
        <taxon>Eutheria</taxon>
        <taxon>Laurasiatheria</taxon>
        <taxon>Carnivora</taxon>
        <taxon>Caniformia</taxon>
        <taxon>Canidae</taxon>
        <taxon>Canis</taxon>
    </lineage>
</organism>
<evidence type="ECO:0000256" key="6">
    <source>
        <dbReference type="ARBA" id="ARBA00022548"/>
    </source>
</evidence>
<evidence type="ECO:0000256" key="7">
    <source>
        <dbReference type="ARBA" id="ARBA00022617"/>
    </source>
</evidence>
<keyword evidence="16" id="KW-1207">Sterol metabolism</keyword>
<evidence type="ECO:0000256" key="14">
    <source>
        <dbReference type="ARBA" id="ARBA00023098"/>
    </source>
</evidence>
<dbReference type="EC" id="1.14.14.29" evidence="18"/>
<dbReference type="SUPFAM" id="SSF48264">
    <property type="entry name" value="Cytochrome P450"/>
    <property type="match status" value="1"/>
</dbReference>
<dbReference type="Reactome" id="R-CFA-193807">
    <property type="pathway name" value="Synthesis of bile acids and bile salts via 27-hydroxycholesterol"/>
</dbReference>
<comment type="pathway">
    <text evidence="4">Lipid metabolism; bile acid biosynthesis.</text>
</comment>
<dbReference type="Reactome" id="R-CFA-192105">
    <property type="pathway name" value="Synthesis of bile acids and bile salts"/>
</dbReference>
<reference evidence="22" key="1">
    <citation type="submission" date="2020-03" db="EMBL/GenBank/DDBJ databases">
        <title>Long-read based genome assembly of a Labrador retriever dog.</title>
        <authorList>
            <person name="Eory L."/>
            <person name="Zhang W."/>
            <person name="Schoenebeck J."/>
        </authorList>
    </citation>
    <scope>NUCLEOTIDE SEQUENCE [LARGE SCALE GENOMIC DNA]</scope>
    <source>
        <strain evidence="22">Labrador retriever</strain>
    </source>
</reference>
<evidence type="ECO:0000256" key="21">
    <source>
        <dbReference type="SAM" id="MobiDB-lite"/>
    </source>
</evidence>
<keyword evidence="13" id="KW-0503">Monooxygenase</keyword>
<reference evidence="22" key="2">
    <citation type="submission" date="2025-08" db="UniProtKB">
        <authorList>
            <consortium name="Ensembl"/>
        </authorList>
    </citation>
    <scope>IDENTIFICATION</scope>
    <source>
        <strain evidence="22">Boxer</strain>
    </source>
</reference>
<dbReference type="GO" id="GO:0006699">
    <property type="term" value="P:bile acid biosynthetic process"/>
    <property type="evidence" value="ECO:0000318"/>
    <property type="project" value="GO_Central"/>
</dbReference>
<dbReference type="PRINTS" id="PR00465">
    <property type="entry name" value="EP450IV"/>
</dbReference>
<dbReference type="PANTHER" id="PTHR24304">
    <property type="entry name" value="CYTOCHROME P450 FAMILY 7"/>
    <property type="match status" value="1"/>
</dbReference>
<evidence type="ECO:0000256" key="16">
    <source>
        <dbReference type="ARBA" id="ARBA00023166"/>
    </source>
</evidence>
<proteinExistence type="inferred from homology"/>
<keyword evidence="7 20" id="KW-0349">Heme</keyword>
<evidence type="ECO:0000256" key="15">
    <source>
        <dbReference type="ARBA" id="ARBA00023136"/>
    </source>
</evidence>
<dbReference type="Reactome" id="R-CFA-211976">
    <property type="pathway name" value="Endogenous sterols"/>
</dbReference>
<evidence type="ECO:0000256" key="12">
    <source>
        <dbReference type="ARBA" id="ARBA00023004"/>
    </source>
</evidence>
<keyword evidence="10" id="KW-0492">Microsome</keyword>
<dbReference type="GO" id="GO:0033783">
    <property type="term" value="F:25-hydroxycholesterol 7-alpha-hydroxylase activity"/>
    <property type="evidence" value="ECO:0007669"/>
    <property type="project" value="UniProtKB-EC"/>
</dbReference>
<feature type="compositionally biased region" description="Basic residues" evidence="21">
    <location>
        <begin position="58"/>
        <end position="68"/>
    </location>
</feature>
<evidence type="ECO:0000256" key="2">
    <source>
        <dbReference type="ARBA" id="ARBA00004524"/>
    </source>
</evidence>
<keyword evidence="23" id="KW-1185">Reference proteome</keyword>
<keyword evidence="15" id="KW-0472">Membrane</keyword>